<dbReference type="SMR" id="B4L6G1"/>
<gene>
    <name evidence="1" type="primary">Dmoj\GI16366</name>
    <name evidence="1" type="ORF">Dmoj_GI16366</name>
</gene>
<reference evidence="1 2" key="1">
    <citation type="journal article" date="2007" name="Nature">
        <title>Evolution of genes and genomes on the Drosophila phylogeny.</title>
        <authorList>
            <consortium name="Drosophila 12 Genomes Consortium"/>
            <person name="Clark A.G."/>
            <person name="Eisen M.B."/>
            <person name="Smith D.R."/>
            <person name="Bergman C.M."/>
            <person name="Oliver B."/>
            <person name="Markow T.A."/>
            <person name="Kaufman T.C."/>
            <person name="Kellis M."/>
            <person name="Gelbart W."/>
            <person name="Iyer V.N."/>
            <person name="Pollard D.A."/>
            <person name="Sackton T.B."/>
            <person name="Larracuente A.M."/>
            <person name="Singh N.D."/>
            <person name="Abad J.P."/>
            <person name="Abt D.N."/>
            <person name="Adryan B."/>
            <person name="Aguade M."/>
            <person name="Akashi H."/>
            <person name="Anderson W.W."/>
            <person name="Aquadro C.F."/>
            <person name="Ardell D.H."/>
            <person name="Arguello R."/>
            <person name="Artieri C.G."/>
            <person name="Barbash D.A."/>
            <person name="Barker D."/>
            <person name="Barsanti P."/>
            <person name="Batterham P."/>
            <person name="Batzoglou S."/>
            <person name="Begun D."/>
            <person name="Bhutkar A."/>
            <person name="Blanco E."/>
            <person name="Bosak S.A."/>
            <person name="Bradley R.K."/>
            <person name="Brand A.D."/>
            <person name="Brent M.R."/>
            <person name="Brooks A.N."/>
            <person name="Brown R.H."/>
            <person name="Butlin R.K."/>
            <person name="Caggese C."/>
            <person name="Calvi B.R."/>
            <person name="Bernardo de Carvalho A."/>
            <person name="Caspi A."/>
            <person name="Castrezana S."/>
            <person name="Celniker S.E."/>
            <person name="Chang J.L."/>
            <person name="Chapple C."/>
            <person name="Chatterji S."/>
            <person name="Chinwalla A."/>
            <person name="Civetta A."/>
            <person name="Clifton S.W."/>
            <person name="Comeron J.M."/>
            <person name="Costello J.C."/>
            <person name="Coyne J.A."/>
            <person name="Daub J."/>
            <person name="David R.G."/>
            <person name="Delcher A.L."/>
            <person name="Delehaunty K."/>
            <person name="Do C.B."/>
            <person name="Ebling H."/>
            <person name="Edwards K."/>
            <person name="Eickbush T."/>
            <person name="Evans J.D."/>
            <person name="Filipski A."/>
            <person name="Findeiss S."/>
            <person name="Freyhult E."/>
            <person name="Fulton L."/>
            <person name="Fulton R."/>
            <person name="Garcia A.C."/>
            <person name="Gardiner A."/>
            <person name="Garfield D.A."/>
            <person name="Garvin B.E."/>
            <person name="Gibson G."/>
            <person name="Gilbert D."/>
            <person name="Gnerre S."/>
            <person name="Godfrey J."/>
            <person name="Good R."/>
            <person name="Gotea V."/>
            <person name="Gravely B."/>
            <person name="Greenberg A.J."/>
            <person name="Griffiths-Jones S."/>
            <person name="Gross S."/>
            <person name="Guigo R."/>
            <person name="Gustafson E.A."/>
            <person name="Haerty W."/>
            <person name="Hahn M.W."/>
            <person name="Halligan D.L."/>
            <person name="Halpern A.L."/>
            <person name="Halter G.M."/>
            <person name="Han M.V."/>
            <person name="Heger A."/>
            <person name="Hillier L."/>
            <person name="Hinrichs A.S."/>
            <person name="Holmes I."/>
            <person name="Hoskins R.A."/>
            <person name="Hubisz M.J."/>
            <person name="Hultmark D."/>
            <person name="Huntley M.A."/>
            <person name="Jaffe D.B."/>
            <person name="Jagadeeshan S."/>
            <person name="Jeck W.R."/>
            <person name="Johnson J."/>
            <person name="Jones C.D."/>
            <person name="Jordan W.C."/>
            <person name="Karpen G.H."/>
            <person name="Kataoka E."/>
            <person name="Keightley P.D."/>
            <person name="Kheradpour P."/>
            <person name="Kirkness E.F."/>
            <person name="Koerich L.B."/>
            <person name="Kristiansen K."/>
            <person name="Kudrna D."/>
            <person name="Kulathinal R.J."/>
            <person name="Kumar S."/>
            <person name="Kwok R."/>
            <person name="Lander E."/>
            <person name="Langley C.H."/>
            <person name="Lapoint R."/>
            <person name="Lazzaro B.P."/>
            <person name="Lee S.J."/>
            <person name="Levesque L."/>
            <person name="Li R."/>
            <person name="Lin C.F."/>
            <person name="Lin M.F."/>
            <person name="Lindblad-Toh K."/>
            <person name="Llopart A."/>
            <person name="Long M."/>
            <person name="Low L."/>
            <person name="Lozovsky E."/>
            <person name="Lu J."/>
            <person name="Luo M."/>
            <person name="Machado C.A."/>
            <person name="Makalowski W."/>
            <person name="Marzo M."/>
            <person name="Matsuda M."/>
            <person name="Matzkin L."/>
            <person name="McAllister B."/>
            <person name="McBride C.S."/>
            <person name="McKernan B."/>
            <person name="McKernan K."/>
            <person name="Mendez-Lago M."/>
            <person name="Minx P."/>
            <person name="Mollenhauer M.U."/>
            <person name="Montooth K."/>
            <person name="Mount S.M."/>
            <person name="Mu X."/>
            <person name="Myers E."/>
            <person name="Negre B."/>
            <person name="Newfeld S."/>
            <person name="Nielsen R."/>
            <person name="Noor M.A."/>
            <person name="O'Grady P."/>
            <person name="Pachter L."/>
            <person name="Papaceit M."/>
            <person name="Parisi M.J."/>
            <person name="Parisi M."/>
            <person name="Parts L."/>
            <person name="Pedersen J.S."/>
            <person name="Pesole G."/>
            <person name="Phillippy A.M."/>
            <person name="Ponting C.P."/>
            <person name="Pop M."/>
            <person name="Porcelli D."/>
            <person name="Powell J.R."/>
            <person name="Prohaska S."/>
            <person name="Pruitt K."/>
            <person name="Puig M."/>
            <person name="Quesneville H."/>
            <person name="Ram K.R."/>
            <person name="Rand D."/>
            <person name="Rasmussen M.D."/>
            <person name="Reed L.K."/>
            <person name="Reenan R."/>
            <person name="Reily A."/>
            <person name="Remington K.A."/>
            <person name="Rieger T.T."/>
            <person name="Ritchie M.G."/>
            <person name="Robin C."/>
            <person name="Rogers Y.H."/>
            <person name="Rohde C."/>
            <person name="Rozas J."/>
            <person name="Rubenfield M.J."/>
            <person name="Ruiz A."/>
            <person name="Russo S."/>
            <person name="Salzberg S.L."/>
            <person name="Sanchez-Gracia A."/>
            <person name="Saranga D.J."/>
            <person name="Sato H."/>
            <person name="Schaeffer S.W."/>
            <person name="Schatz M.C."/>
            <person name="Schlenke T."/>
            <person name="Schwartz R."/>
            <person name="Segarra C."/>
            <person name="Singh R.S."/>
            <person name="Sirot L."/>
            <person name="Sirota M."/>
            <person name="Sisneros N.B."/>
            <person name="Smith C.D."/>
            <person name="Smith T.F."/>
            <person name="Spieth J."/>
            <person name="Stage D.E."/>
            <person name="Stark A."/>
            <person name="Stephan W."/>
            <person name="Strausberg R.L."/>
            <person name="Strempel S."/>
            <person name="Sturgill D."/>
            <person name="Sutton G."/>
            <person name="Sutton G.G."/>
            <person name="Tao W."/>
            <person name="Teichmann S."/>
            <person name="Tobari Y.N."/>
            <person name="Tomimura Y."/>
            <person name="Tsolas J.M."/>
            <person name="Valente V.L."/>
            <person name="Venter E."/>
            <person name="Venter J.C."/>
            <person name="Vicario S."/>
            <person name="Vieira F.G."/>
            <person name="Vilella A.J."/>
            <person name="Villasante A."/>
            <person name="Walenz B."/>
            <person name="Wang J."/>
            <person name="Wasserman M."/>
            <person name="Watts T."/>
            <person name="Wilson D."/>
            <person name="Wilson R.K."/>
            <person name="Wing R.A."/>
            <person name="Wolfner M.F."/>
            <person name="Wong A."/>
            <person name="Wong G.K."/>
            <person name="Wu C.I."/>
            <person name="Wu G."/>
            <person name="Yamamoto D."/>
            <person name="Yang H.P."/>
            <person name="Yang S.P."/>
            <person name="Yorke J.A."/>
            <person name="Yoshida K."/>
            <person name="Zdobnov E."/>
            <person name="Zhang P."/>
            <person name="Zhang Y."/>
            <person name="Zimin A.V."/>
            <person name="Baldwin J."/>
            <person name="Abdouelleil A."/>
            <person name="Abdulkadir J."/>
            <person name="Abebe A."/>
            <person name="Abera B."/>
            <person name="Abreu J."/>
            <person name="Acer S.C."/>
            <person name="Aftuck L."/>
            <person name="Alexander A."/>
            <person name="An P."/>
            <person name="Anderson E."/>
            <person name="Anderson S."/>
            <person name="Arachi H."/>
            <person name="Azer M."/>
            <person name="Bachantsang P."/>
            <person name="Barry A."/>
            <person name="Bayul T."/>
            <person name="Berlin A."/>
            <person name="Bessette D."/>
            <person name="Bloom T."/>
            <person name="Blye J."/>
            <person name="Boguslavskiy L."/>
            <person name="Bonnet C."/>
            <person name="Boukhgalter B."/>
            <person name="Bourzgui I."/>
            <person name="Brown A."/>
            <person name="Cahill P."/>
            <person name="Channer S."/>
            <person name="Cheshatsang Y."/>
            <person name="Chuda L."/>
            <person name="Citroen M."/>
            <person name="Collymore A."/>
            <person name="Cooke P."/>
            <person name="Costello M."/>
            <person name="D'Aco K."/>
            <person name="Daza R."/>
            <person name="De Haan G."/>
            <person name="DeGray S."/>
            <person name="DeMaso C."/>
            <person name="Dhargay N."/>
            <person name="Dooley K."/>
            <person name="Dooley E."/>
            <person name="Doricent M."/>
            <person name="Dorje P."/>
            <person name="Dorjee K."/>
            <person name="Dupes A."/>
            <person name="Elong R."/>
            <person name="Falk J."/>
            <person name="Farina A."/>
            <person name="Faro S."/>
            <person name="Ferguson D."/>
            <person name="Fisher S."/>
            <person name="Foley C.D."/>
            <person name="Franke A."/>
            <person name="Friedrich D."/>
            <person name="Gadbois L."/>
            <person name="Gearin G."/>
            <person name="Gearin C.R."/>
            <person name="Giannoukos G."/>
            <person name="Goode T."/>
            <person name="Graham J."/>
            <person name="Grandbois E."/>
            <person name="Grewal S."/>
            <person name="Gyaltsen K."/>
            <person name="Hafez N."/>
            <person name="Hagos B."/>
            <person name="Hall J."/>
            <person name="Henson C."/>
            <person name="Hollinger A."/>
            <person name="Honan T."/>
            <person name="Huard M.D."/>
            <person name="Hughes L."/>
            <person name="Hurhula B."/>
            <person name="Husby M.E."/>
            <person name="Kamat A."/>
            <person name="Kanga B."/>
            <person name="Kashin S."/>
            <person name="Khazanovich D."/>
            <person name="Kisner P."/>
            <person name="Lance K."/>
            <person name="Lara M."/>
            <person name="Lee W."/>
            <person name="Lennon N."/>
            <person name="Letendre F."/>
            <person name="LeVine R."/>
            <person name="Lipovsky A."/>
            <person name="Liu X."/>
            <person name="Liu J."/>
            <person name="Liu S."/>
            <person name="Lokyitsang T."/>
            <person name="Lokyitsang Y."/>
            <person name="Lubonja R."/>
            <person name="Lui A."/>
            <person name="MacDonald P."/>
            <person name="Magnisalis V."/>
            <person name="Maru K."/>
            <person name="Matthews C."/>
            <person name="McCusker W."/>
            <person name="McDonough S."/>
            <person name="Mehta T."/>
            <person name="Meldrim J."/>
            <person name="Meneus L."/>
            <person name="Mihai O."/>
            <person name="Mihalev A."/>
            <person name="Mihova T."/>
            <person name="Mittelman R."/>
            <person name="Mlenga V."/>
            <person name="Montmayeur A."/>
            <person name="Mulrain L."/>
            <person name="Navidi A."/>
            <person name="Naylor J."/>
            <person name="Negash T."/>
            <person name="Nguyen T."/>
            <person name="Nguyen N."/>
            <person name="Nicol R."/>
            <person name="Norbu C."/>
            <person name="Norbu N."/>
            <person name="Novod N."/>
            <person name="O'Neill B."/>
            <person name="Osman S."/>
            <person name="Markiewicz E."/>
            <person name="Oyono O.L."/>
            <person name="Patti C."/>
            <person name="Phunkhang P."/>
            <person name="Pierre F."/>
            <person name="Priest M."/>
            <person name="Raghuraman S."/>
            <person name="Rege F."/>
            <person name="Reyes R."/>
            <person name="Rise C."/>
            <person name="Rogov P."/>
            <person name="Ross K."/>
            <person name="Ryan E."/>
            <person name="Settipalli S."/>
            <person name="Shea T."/>
            <person name="Sherpa N."/>
            <person name="Shi L."/>
            <person name="Shih D."/>
            <person name="Sparrow T."/>
            <person name="Spaulding J."/>
            <person name="Stalker J."/>
            <person name="Stange-Thomann N."/>
            <person name="Stavropoulos S."/>
            <person name="Stone C."/>
            <person name="Strader C."/>
            <person name="Tesfaye S."/>
            <person name="Thomson T."/>
            <person name="Thoulutsang Y."/>
            <person name="Thoulutsang D."/>
            <person name="Topham K."/>
            <person name="Topping I."/>
            <person name="Tsamla T."/>
            <person name="Vassiliev H."/>
            <person name="Vo A."/>
            <person name="Wangchuk T."/>
            <person name="Wangdi T."/>
            <person name="Weiand M."/>
            <person name="Wilkinson J."/>
            <person name="Wilson A."/>
            <person name="Yadav S."/>
            <person name="Young G."/>
            <person name="Yu Q."/>
            <person name="Zembek L."/>
            <person name="Zhong D."/>
            <person name="Zimmer A."/>
            <person name="Zwirko Z."/>
            <person name="Jaffe D.B."/>
            <person name="Alvarez P."/>
            <person name="Brockman W."/>
            <person name="Butler J."/>
            <person name="Chin C."/>
            <person name="Gnerre S."/>
            <person name="Grabherr M."/>
            <person name="Kleber M."/>
            <person name="Mauceli E."/>
            <person name="MacCallum I."/>
        </authorList>
    </citation>
    <scope>NUCLEOTIDE SEQUENCE [LARGE SCALE GENOMIC DNA]</scope>
    <source>
        <strain evidence="2">Tucson 15081-1352.22</strain>
    </source>
</reference>
<dbReference type="AlphaFoldDB" id="B4L6G1"/>
<evidence type="ECO:0000313" key="2">
    <source>
        <dbReference type="Proteomes" id="UP000009192"/>
    </source>
</evidence>
<dbReference type="Pfam" id="PF07368">
    <property type="entry name" value="DUF1487"/>
    <property type="match status" value="1"/>
</dbReference>
<dbReference type="InParanoid" id="B4L6G1"/>
<evidence type="ECO:0000313" key="1">
    <source>
        <dbReference type="EMBL" id="EDW05957.1"/>
    </source>
</evidence>
<dbReference type="Proteomes" id="UP000009192">
    <property type="component" value="Unassembled WGS sequence"/>
</dbReference>
<accession>B4L6G1</accession>
<organism evidence="1 2">
    <name type="scientific">Drosophila mojavensis</name>
    <name type="common">Fruit fly</name>
    <dbReference type="NCBI Taxonomy" id="7230"/>
    <lineage>
        <taxon>Eukaryota</taxon>
        <taxon>Metazoa</taxon>
        <taxon>Ecdysozoa</taxon>
        <taxon>Arthropoda</taxon>
        <taxon>Hexapoda</taxon>
        <taxon>Insecta</taxon>
        <taxon>Pterygota</taxon>
        <taxon>Neoptera</taxon>
        <taxon>Endopterygota</taxon>
        <taxon>Diptera</taxon>
        <taxon>Brachycera</taxon>
        <taxon>Muscomorpha</taxon>
        <taxon>Ephydroidea</taxon>
        <taxon>Drosophilidae</taxon>
        <taxon>Drosophila</taxon>
    </lineage>
</organism>
<sequence>MPNPQVEDLSVVTLERKPILPKPPAFISYNMVHKLECKQKREITVPVPTVPGTATAGGEPQPPKCQWQSPSMLIVFDGGDLNSARHHLLSSLQDPFRKYAVATVLIQESVREVFNELLIGSMKPLDPKIYNHPNYVRSKAKLAQCKAETIVGDPKVVPAHASPTLVCDLTDNFLGDEPTGIITMHTFRTPRDATQVLQKETIKYSFVSIWNEKVASAYEICALLKNEIFMINCFNVDLTPILPKGDNFTTDVRIDKGYHYERLTINQKRKIIVFAVGTIFAN</sequence>
<dbReference type="PANTHER" id="PTHR21644:SF0">
    <property type="entry name" value="AT02555P-RELATED"/>
    <property type="match status" value="1"/>
</dbReference>
<dbReference type="eggNOG" id="KOG2450">
    <property type="taxonomic scope" value="Eukaryota"/>
</dbReference>
<proteinExistence type="predicted"/>
<dbReference type="InterPro" id="IPR009961">
    <property type="entry name" value="DUF1487"/>
</dbReference>
<dbReference type="HOGENOM" id="CLU_072169_0_0_1"/>
<dbReference type="OrthoDB" id="310895at2759"/>
<protein>
    <submittedName>
        <fullName evidence="1">Uncharacterized protein</fullName>
    </submittedName>
</protein>
<dbReference type="EMBL" id="CH933812">
    <property type="protein sequence ID" value="EDW05957.1"/>
    <property type="molecule type" value="Genomic_DNA"/>
</dbReference>
<dbReference type="OMA" id="APCMMVI"/>
<keyword evidence="2" id="KW-1185">Reference proteome</keyword>
<dbReference type="KEGG" id="dmo:Dmoj_GI16366"/>
<dbReference type="PANTHER" id="PTHR21644">
    <property type="entry name" value="AT02555P-RELATED"/>
    <property type="match status" value="1"/>
</dbReference>
<name>B4L6G1_DROMO</name>
<dbReference type="PhylomeDB" id="B4L6G1"/>